<feature type="domain" description="SPOR" evidence="2">
    <location>
        <begin position="969"/>
        <end position="1052"/>
    </location>
</feature>
<keyword evidence="4" id="KW-1185">Reference proteome</keyword>
<organism evidence="3 4">
    <name type="scientific">Aquamicrobium aerolatum DSM 21857</name>
    <dbReference type="NCBI Taxonomy" id="1121003"/>
    <lineage>
        <taxon>Bacteria</taxon>
        <taxon>Pseudomonadati</taxon>
        <taxon>Pseudomonadota</taxon>
        <taxon>Alphaproteobacteria</taxon>
        <taxon>Hyphomicrobiales</taxon>
        <taxon>Phyllobacteriaceae</taxon>
        <taxon>Aerobium</taxon>
    </lineage>
</organism>
<evidence type="ECO:0000313" key="3">
    <source>
        <dbReference type="EMBL" id="SFJ19297.1"/>
    </source>
</evidence>
<feature type="compositionally biased region" description="Basic and acidic residues" evidence="1">
    <location>
        <begin position="1"/>
        <end position="12"/>
    </location>
</feature>
<feature type="compositionally biased region" description="Low complexity" evidence="1">
    <location>
        <begin position="34"/>
        <end position="44"/>
    </location>
</feature>
<feature type="compositionally biased region" description="Polar residues" evidence="1">
    <location>
        <begin position="880"/>
        <end position="893"/>
    </location>
</feature>
<dbReference type="Proteomes" id="UP000242763">
    <property type="component" value="Unassembled WGS sequence"/>
</dbReference>
<protein>
    <submittedName>
        <fullName evidence="3">Sporulation related domain-containing protein</fullName>
    </submittedName>
</protein>
<dbReference type="STRING" id="1121003.SAMN03080618_02296"/>
<reference evidence="4" key="1">
    <citation type="submission" date="2016-10" db="EMBL/GenBank/DDBJ databases">
        <authorList>
            <person name="Varghese N."/>
            <person name="Submissions S."/>
        </authorList>
    </citation>
    <scope>NUCLEOTIDE SEQUENCE [LARGE SCALE GENOMIC DNA]</scope>
    <source>
        <strain evidence="4">DSM 21857</strain>
    </source>
</reference>
<evidence type="ECO:0000256" key="1">
    <source>
        <dbReference type="SAM" id="MobiDB-lite"/>
    </source>
</evidence>
<dbReference type="AlphaFoldDB" id="A0A1I3PD73"/>
<dbReference type="Gene3D" id="3.30.70.1070">
    <property type="entry name" value="Sporulation related repeat"/>
    <property type="match status" value="1"/>
</dbReference>
<proteinExistence type="predicted"/>
<dbReference type="Pfam" id="PF05036">
    <property type="entry name" value="SPOR"/>
    <property type="match status" value="1"/>
</dbReference>
<accession>A0A1I3PD73</accession>
<feature type="region of interest" description="Disordered" evidence="1">
    <location>
        <begin position="75"/>
        <end position="108"/>
    </location>
</feature>
<evidence type="ECO:0000259" key="2">
    <source>
        <dbReference type="PROSITE" id="PS51724"/>
    </source>
</evidence>
<feature type="compositionally biased region" description="Low complexity" evidence="1">
    <location>
        <begin position="931"/>
        <end position="965"/>
    </location>
</feature>
<dbReference type="PROSITE" id="PS51724">
    <property type="entry name" value="SPOR"/>
    <property type="match status" value="1"/>
</dbReference>
<dbReference type="GO" id="GO:0042834">
    <property type="term" value="F:peptidoglycan binding"/>
    <property type="evidence" value="ECO:0007669"/>
    <property type="project" value="InterPro"/>
</dbReference>
<evidence type="ECO:0000313" key="4">
    <source>
        <dbReference type="Proteomes" id="UP000242763"/>
    </source>
</evidence>
<feature type="compositionally biased region" description="Polar residues" evidence="1">
    <location>
        <begin position="79"/>
        <end position="92"/>
    </location>
</feature>
<feature type="region of interest" description="Disordered" evidence="1">
    <location>
        <begin position="1"/>
        <end position="51"/>
    </location>
</feature>
<dbReference type="EMBL" id="FORF01000012">
    <property type="protein sequence ID" value="SFJ19297.1"/>
    <property type="molecule type" value="Genomic_DNA"/>
</dbReference>
<dbReference type="SUPFAM" id="SSF110997">
    <property type="entry name" value="Sporulation related repeat"/>
    <property type="match status" value="1"/>
</dbReference>
<dbReference type="InterPro" id="IPR007730">
    <property type="entry name" value="SPOR-like_dom"/>
</dbReference>
<feature type="region of interest" description="Disordered" evidence="1">
    <location>
        <begin position="870"/>
        <end position="965"/>
    </location>
</feature>
<gene>
    <name evidence="3" type="ORF">SAMN03080618_02296</name>
</gene>
<dbReference type="InterPro" id="IPR036680">
    <property type="entry name" value="SPOR-like_sf"/>
</dbReference>
<name>A0A1I3PD73_9HYPH</name>
<dbReference type="OrthoDB" id="7338235at2"/>
<feature type="region of interest" description="Disordered" evidence="1">
    <location>
        <begin position="652"/>
        <end position="681"/>
    </location>
</feature>
<dbReference type="RefSeq" id="WP_091522363.1">
    <property type="nucleotide sequence ID" value="NZ_FORF01000012.1"/>
</dbReference>
<sequence>MADNNQTRRDDFGFAENDPFAELTRIMGHDPRGEAGSAAQQASAVSPTAVERDSFAGDFDIDLEKELMGDFEFDEFDQPQASVEVTSSSPQSYAAPEPVSARYETSYSDQSTAYQQTAYAPAVEPEPDYASSAYEPAQADARDEIDLRVEELLEAEFEAFNLPSEVEDFAPEEPTFSIEAQATAYHEPEVVVADVSPQLESYSDDPVEAEIDLDADLGLALAAEMNVAAEPAYEVEPDYAAEPAMAAQSWDAVAAVEETSVPAWEPDPVEAVATQPLSEQPEPATGEFDLDAELARALQGEMTSAEPTYEVAPVAEAETVSWQEEPVAEIEASTWEPEPVVAPVPVEEPDTLEDELAALLAEDSIIPAVRTEPAFSAPTNTYGRANFISPRAEEPYREAVDAPAPAFEPVNEPVVEDVEPFALDESDFDFDVPAMEEPEPVGEPISFEPAPVPAASHVEPEVESSLDDEFANFFEADFEPDLGEVTEPEPAFSYAASEVTPSYATATSPSWSSSADQRDTAFASGSAYPAAASAPSAFPELQPEQPTMSAAASYAAFPAHAATREEMPEIETVDVVEAVQPLFDDLEIPEADYGDEEPLLFDDLESEISQAFGGHAADPAAEEPASWSAAAVPAAAAAVTAAAASHAYAGGAGSNSFADQQQDDATQDSGQWTPNTALADDGFDYETDLEQAIGMASYEDRASPPSHRRGVMIAAAVLGVAVVGGAGLYAMSLFGGGSDSPAIVRADNDPMKVRPENPGGATVPNQDSQVYQRVTEGGPTAAPGQERLIANTEEPIDVTAQVEDAEILPPSFSSGVDGEDTIEGLAKSEDRILPEAEPGVAGTPEDLAAVAPRRVRTMVVRPDGTMVPREEIAPEVSEPVVQQPQETVLGQPTTPVPPLGEVPGMDQAASQDDGPVVNTPESVSVVPTPRVAPQTSVAQAPAAAPSPAPVQQQAPATPVSAPAAAAPVSGATSEWSMQVASQPTAEGAQAAYQDLARRYGSVLQGRGVNIVRADIQGMGTYYRVRIPAASRDEAIQLCTRYKSAGGSCFVSR</sequence>